<accession>A0A1M6AMT4</accession>
<dbReference type="RefSeq" id="WP_149677369.1">
    <property type="nucleotide sequence ID" value="NZ_DAONMB010000014.1"/>
</dbReference>
<evidence type="ECO:0000313" key="1">
    <source>
        <dbReference type="EMBL" id="SHI37820.1"/>
    </source>
</evidence>
<dbReference type="Proteomes" id="UP000324781">
    <property type="component" value="Unassembled WGS sequence"/>
</dbReference>
<keyword evidence="2" id="KW-1185">Reference proteome</keyword>
<reference evidence="1 2" key="1">
    <citation type="submission" date="2016-11" db="EMBL/GenBank/DDBJ databases">
        <authorList>
            <person name="Varghese N."/>
            <person name="Submissions S."/>
        </authorList>
    </citation>
    <scope>NUCLEOTIDE SEQUENCE [LARGE SCALE GENOMIC DNA]</scope>
    <source>
        <strain evidence="1 2">DSM 19027</strain>
    </source>
</reference>
<dbReference type="EMBL" id="FQZP01000001">
    <property type="protein sequence ID" value="SHI37820.1"/>
    <property type="molecule type" value="Genomic_DNA"/>
</dbReference>
<protein>
    <recommendedName>
        <fullName evidence="3">Flavodoxin domain-containing protein</fullName>
    </recommendedName>
</protein>
<gene>
    <name evidence="1" type="ORF">SAMN05444373_100198</name>
</gene>
<evidence type="ECO:0008006" key="3">
    <source>
        <dbReference type="Google" id="ProtNLM"/>
    </source>
</evidence>
<evidence type="ECO:0000313" key="2">
    <source>
        <dbReference type="Proteomes" id="UP000324781"/>
    </source>
</evidence>
<sequence>MIIAYESKTGFTKKYADMLSEKTGFKAYRAKDLPPAMKDEPILFLGWMKAGTIQGLKRVRKHNLKAVCAVGTARSAEPSEEAVIERNGIEGLPFFYLRGGCLPLRELKGMDKIMLTLFLKMLKNRKEKDEELAEYIDIIENGFDGVREENLEPVLQWLRTRE</sequence>
<name>A0A1M6AMT4_9FIRM</name>
<dbReference type="AlphaFoldDB" id="A0A1M6AMT4"/>
<proteinExistence type="predicted"/>
<dbReference type="OrthoDB" id="2146857at2"/>
<organism evidence="1 2">
    <name type="scientific">Thermoclostridium caenicola</name>
    <dbReference type="NCBI Taxonomy" id="659425"/>
    <lineage>
        <taxon>Bacteria</taxon>
        <taxon>Bacillati</taxon>
        <taxon>Bacillota</taxon>
        <taxon>Clostridia</taxon>
        <taxon>Eubacteriales</taxon>
        <taxon>Oscillospiraceae</taxon>
        <taxon>Thermoclostridium</taxon>
    </lineage>
</organism>